<accession>A0A4R3JAR7</accession>
<evidence type="ECO:0000256" key="5">
    <source>
        <dbReference type="ARBA" id="ARBA00023231"/>
    </source>
</evidence>
<dbReference type="Gene3D" id="6.10.250.1090">
    <property type="match status" value="1"/>
</dbReference>
<dbReference type="RefSeq" id="WP_132939454.1">
    <property type="nucleotide sequence ID" value="NZ_CP119676.1"/>
</dbReference>
<evidence type="ECO:0000259" key="7">
    <source>
        <dbReference type="Pfam" id="PF00148"/>
    </source>
</evidence>
<dbReference type="InterPro" id="IPR000318">
    <property type="entry name" value="Nase_comp1_CS"/>
</dbReference>
<evidence type="ECO:0000256" key="2">
    <source>
        <dbReference type="ARBA" id="ARBA00005155"/>
    </source>
</evidence>
<feature type="domain" description="Nitrogenase/oxidoreductase component 1" evidence="7">
    <location>
        <begin position="20"/>
        <end position="434"/>
    </location>
</feature>
<dbReference type="PROSITE" id="PS00699">
    <property type="entry name" value="NITROGENASE_1_1"/>
    <property type="match status" value="1"/>
</dbReference>
<dbReference type="GO" id="GO:0016163">
    <property type="term" value="F:nitrogenase activity"/>
    <property type="evidence" value="ECO:0007669"/>
    <property type="project" value="InterPro"/>
</dbReference>
<keyword evidence="5 6" id="KW-0535">Nitrogen fixation</keyword>
<evidence type="ECO:0000313" key="9">
    <source>
        <dbReference type="Proteomes" id="UP000295304"/>
    </source>
</evidence>
<dbReference type="CDD" id="cd01966">
    <property type="entry name" value="Nitrogenase_NifN_1"/>
    <property type="match status" value="1"/>
</dbReference>
<dbReference type="GO" id="GO:0065003">
    <property type="term" value="P:protein-containing complex assembly"/>
    <property type="evidence" value="ECO:0007669"/>
    <property type="project" value="InterPro"/>
</dbReference>
<organism evidence="8 9">
    <name type="scientific">Varunaivibrio sulfuroxidans</name>
    <dbReference type="NCBI Taxonomy" id="1773489"/>
    <lineage>
        <taxon>Bacteria</taxon>
        <taxon>Pseudomonadati</taxon>
        <taxon>Pseudomonadota</taxon>
        <taxon>Alphaproteobacteria</taxon>
        <taxon>Rhodospirillales</taxon>
        <taxon>Magnetovibrionaceae</taxon>
        <taxon>Varunaivibrio</taxon>
    </lineage>
</organism>
<dbReference type="OrthoDB" id="9800746at2"/>
<gene>
    <name evidence="8" type="ORF">EDD55_107159</name>
</gene>
<dbReference type="NCBIfam" id="TIGR01285">
    <property type="entry name" value="nifN"/>
    <property type="match status" value="1"/>
</dbReference>
<dbReference type="PANTHER" id="PTHR33712:SF7">
    <property type="entry name" value="LIGHT-INDEPENDENT PROTOCHLOROPHYLLIDE REDUCTASE SUBUNIT B"/>
    <property type="match status" value="1"/>
</dbReference>
<dbReference type="PANTHER" id="PTHR33712">
    <property type="entry name" value="LIGHT-INDEPENDENT PROTOCHLOROPHYLLIDE REDUCTASE SUBUNIT B"/>
    <property type="match status" value="1"/>
</dbReference>
<comment type="function">
    <text evidence="1">This protein may play a role in the biosynthesis of the prosthetic group of nitrogenase (FeMo cofactor).</text>
</comment>
<name>A0A4R3JAR7_9PROT</name>
<evidence type="ECO:0000256" key="4">
    <source>
        <dbReference type="ARBA" id="ARBA00013282"/>
    </source>
</evidence>
<dbReference type="EMBL" id="SLZW01000007">
    <property type="protein sequence ID" value="TCS61750.1"/>
    <property type="molecule type" value="Genomic_DNA"/>
</dbReference>
<dbReference type="SUPFAM" id="SSF53807">
    <property type="entry name" value="Helical backbone' metal receptor"/>
    <property type="match status" value="1"/>
</dbReference>
<comment type="pathway">
    <text evidence="2">Cofactor biosynthesis; Fe-Mo cofactor biosynthesis.</text>
</comment>
<evidence type="ECO:0000256" key="6">
    <source>
        <dbReference type="RuleBase" id="RU004021"/>
    </source>
</evidence>
<reference evidence="8 9" key="1">
    <citation type="submission" date="2019-03" db="EMBL/GenBank/DDBJ databases">
        <title>Genomic Encyclopedia of Type Strains, Phase IV (KMG-IV): sequencing the most valuable type-strain genomes for metagenomic binning, comparative biology and taxonomic classification.</title>
        <authorList>
            <person name="Goeker M."/>
        </authorList>
    </citation>
    <scope>NUCLEOTIDE SEQUENCE [LARGE SCALE GENOMIC DNA]</scope>
    <source>
        <strain evidence="8 9">DSM 101688</strain>
    </source>
</reference>
<dbReference type="Pfam" id="PF00148">
    <property type="entry name" value="Oxidored_nitro"/>
    <property type="match status" value="1"/>
</dbReference>
<evidence type="ECO:0000313" key="8">
    <source>
        <dbReference type="EMBL" id="TCS61750.1"/>
    </source>
</evidence>
<keyword evidence="9" id="KW-1185">Reference proteome</keyword>
<dbReference type="InterPro" id="IPR000510">
    <property type="entry name" value="Nase/OxRdtase_comp1"/>
</dbReference>
<dbReference type="Gene3D" id="3.40.50.1980">
    <property type="entry name" value="Nitrogenase molybdenum iron protein domain"/>
    <property type="match status" value="3"/>
</dbReference>
<protein>
    <recommendedName>
        <fullName evidence="4">Nitrogenase iron-molybdenum cofactor biosynthesis protein NifN</fullName>
    </recommendedName>
</protein>
<dbReference type="Proteomes" id="UP000295304">
    <property type="component" value="Unassembled WGS sequence"/>
</dbReference>
<dbReference type="InterPro" id="IPR005975">
    <property type="entry name" value="Nase_Mo-Fe_CF"/>
</dbReference>
<evidence type="ECO:0000256" key="3">
    <source>
        <dbReference type="ARBA" id="ARBA00011002"/>
    </source>
</evidence>
<dbReference type="UniPathway" id="UPA00782"/>
<proteinExistence type="inferred from homology"/>
<comment type="similarity">
    <text evidence="3 6">Belongs to the NifD/NifK/NifE/NifN family.</text>
</comment>
<evidence type="ECO:0000256" key="1">
    <source>
        <dbReference type="ARBA" id="ARBA00003171"/>
    </source>
</evidence>
<sequence>MTEIIKRNKALSVSPLKTSPAIGAALAFMGLRRAMPMLHGSQGCTAFGKVFFVRHFREPVALQSTAIDQVSAVMGGGDSVVEGLRTICAKSRPDVIGVPSTGLTETQGCDLAGDVRVFREKYPEYGDVAVIPVTTPDYTGCFETGYAKAVEAIVRHFVPKRTERVPPARVRRHQINVLAASHLTPGDLEILQQTIAAFGLEAVFVPDLATALDGHLGGNDFNPLSDGGLPVGILGDLGLARATLVIGASLKGAADALFERTHVPDYRFDHVMGLTAYDAFVDVLRGLGAKGVPEKVERRRTQLQDAMLDSHFVLGLTRVAVAADPDLLKGLCDFLGDMGMQVVAAVSPVNAPILKTVRADSVKIGDLGDLETIARAGGAEMVVCNAHGAHTARRLGAHLVRAGFPQYDVLGGFRQPWVGYGGGRDRLFEIANALLARHKGEVAPYRSLYKEASGPEESAA</sequence>
<dbReference type="InterPro" id="IPR050152">
    <property type="entry name" value="ChlB/BchB/BchZ"/>
</dbReference>
<comment type="caution">
    <text evidence="8">The sequence shown here is derived from an EMBL/GenBank/DDBJ whole genome shotgun (WGS) entry which is preliminary data.</text>
</comment>
<dbReference type="AlphaFoldDB" id="A0A4R3JAR7"/>